<dbReference type="InterPro" id="IPR013530">
    <property type="entry name" value="PAD_C"/>
</dbReference>
<accession>A0A8T2IKN1</accession>
<dbReference type="FunFam" id="3.75.10.10:FF:000003">
    <property type="entry name" value="Protein-arginine deiminase type-2"/>
    <property type="match status" value="1"/>
</dbReference>
<dbReference type="InterPro" id="IPR004303">
    <property type="entry name" value="PAD"/>
</dbReference>
<dbReference type="AlphaFoldDB" id="A0A8T2IKN1"/>
<evidence type="ECO:0000313" key="10">
    <source>
        <dbReference type="EMBL" id="KAG8431664.1"/>
    </source>
</evidence>
<comment type="similarity">
    <text evidence="2">Belongs to the protein arginine deiminase family.</text>
</comment>
<evidence type="ECO:0000256" key="7">
    <source>
        <dbReference type="ARBA" id="ARBA00048487"/>
    </source>
</evidence>
<keyword evidence="5" id="KW-0378">Hydrolase</keyword>
<dbReference type="GO" id="GO:0005737">
    <property type="term" value="C:cytoplasm"/>
    <property type="evidence" value="ECO:0007669"/>
    <property type="project" value="UniProtKB-SubCell"/>
</dbReference>
<keyword evidence="4" id="KW-0963">Cytoplasm</keyword>
<dbReference type="EMBL" id="JAACNH010000101">
    <property type="protein sequence ID" value="KAG8431664.1"/>
    <property type="molecule type" value="Genomic_DNA"/>
</dbReference>
<evidence type="ECO:0000256" key="3">
    <source>
        <dbReference type="ARBA" id="ARBA00012200"/>
    </source>
</evidence>
<evidence type="ECO:0000256" key="2">
    <source>
        <dbReference type="ARBA" id="ARBA00008166"/>
    </source>
</evidence>
<dbReference type="PANTHER" id="PTHR10837">
    <property type="entry name" value="PEPTIDYLARGININE DEIMINASE"/>
    <property type="match status" value="1"/>
</dbReference>
<dbReference type="Pfam" id="PF03068">
    <property type="entry name" value="PAD"/>
    <property type="match status" value="1"/>
</dbReference>
<evidence type="ECO:0000256" key="5">
    <source>
        <dbReference type="ARBA" id="ARBA00022801"/>
    </source>
</evidence>
<protein>
    <recommendedName>
        <fullName evidence="3">protein-arginine deiminase</fullName>
        <ecNumber evidence="3">3.5.3.15</ecNumber>
    </recommendedName>
</protein>
<dbReference type="GO" id="GO:0004668">
    <property type="term" value="F:protein-arginine deiminase activity"/>
    <property type="evidence" value="ECO:0007669"/>
    <property type="project" value="UniProtKB-EC"/>
</dbReference>
<dbReference type="Proteomes" id="UP000812440">
    <property type="component" value="Unassembled WGS sequence"/>
</dbReference>
<feature type="domain" description="Protein-arginine deiminase C-terminal" evidence="8">
    <location>
        <begin position="206"/>
        <end position="585"/>
    </location>
</feature>
<evidence type="ECO:0000256" key="4">
    <source>
        <dbReference type="ARBA" id="ARBA00022490"/>
    </source>
</evidence>
<comment type="catalytic activity">
    <reaction evidence="7">
        <text>L-arginyl-[protein] + H2O = L-citrullyl-[protein] + NH4(+)</text>
        <dbReference type="Rhea" id="RHEA:18089"/>
        <dbReference type="Rhea" id="RHEA-COMP:10532"/>
        <dbReference type="Rhea" id="RHEA-COMP:10588"/>
        <dbReference type="ChEBI" id="CHEBI:15377"/>
        <dbReference type="ChEBI" id="CHEBI:28938"/>
        <dbReference type="ChEBI" id="CHEBI:29965"/>
        <dbReference type="ChEBI" id="CHEBI:83397"/>
        <dbReference type="EC" id="3.5.3.15"/>
    </reaction>
</comment>
<evidence type="ECO:0000256" key="6">
    <source>
        <dbReference type="ARBA" id="ARBA00022837"/>
    </source>
</evidence>
<dbReference type="GO" id="GO:0005509">
    <property type="term" value="F:calcium ion binding"/>
    <property type="evidence" value="ECO:0007669"/>
    <property type="project" value="InterPro"/>
</dbReference>
<dbReference type="OrthoDB" id="5102063at2759"/>
<dbReference type="EC" id="3.5.3.15" evidence="3"/>
<sequence>MYNIIIILCTKSLHTTPRTSLHLQVKVSYYRSNSSSAVGNAILYLTIISVSLDVDVNRVGAVSRGVGDKGNWSWGLEGTGAILLVNCDRDRQDSNIMDSHDVSLPNDADLKDMSPMVLTAAGPDKVFNDHQIILHISRRDATKLRVYCKSKNSYVLGGDKVSYRVERGNKDQTEFYVEGLDFPDVDFNGLVFVNLSFERIYDKMEIFSEKVAFRLTPWIMTPNTQKPLEVYVCSVRDNTKFLKELTEVVKKAKCRLNVCLEVENRGDRWIQDEMEFGYIEAPHKQFPVVLDSPRNRQLDVVPFKKILGPDFGYVTREPKDEEEVDSLDAFGNLEVSPPVTVKGKQYPLGRILFGGSLGVSDQSPCPPRAMNKVVTGFLRAQLVQSPVELYSDWLSVGHIDEFMSFVPAPDKKGFRLLLASPVTCLELFRQKQKEGYGDAVLLEGLVEKPFNIDQILSNEKLLKDSAYTQECVDLNREVMKEELGLSEDDIIDIPVLYTLHSRKAEAFFPDMVNMLVLGKFLAIPKPFGPIIKGKCCLEEKVCSLLEPLGLNCNFIDDFAPYHLALGEVHCGSNVIRKPFSAKWWQIMP</sequence>
<proteinExistence type="inferred from homology"/>
<reference evidence="10" key="1">
    <citation type="thesis" date="2020" institute="ProQuest LLC" country="789 East Eisenhower Parkway, Ann Arbor, MI, USA">
        <title>Comparative Genomics and Chromosome Evolution.</title>
        <authorList>
            <person name="Mudd A.B."/>
        </authorList>
    </citation>
    <scope>NUCLEOTIDE SEQUENCE</scope>
    <source>
        <strain evidence="10">Female2</strain>
        <tissue evidence="10">Blood</tissue>
    </source>
</reference>
<dbReference type="InterPro" id="IPR013733">
    <property type="entry name" value="Prot_Arg_deaminase_cen_dom"/>
</dbReference>
<dbReference type="InterPro" id="IPR036556">
    <property type="entry name" value="PAD_central_sf"/>
</dbReference>
<dbReference type="InterPro" id="IPR038685">
    <property type="entry name" value="PAD_N_sf"/>
</dbReference>
<evidence type="ECO:0000313" key="11">
    <source>
        <dbReference type="Proteomes" id="UP000812440"/>
    </source>
</evidence>
<organism evidence="10 11">
    <name type="scientific">Hymenochirus boettgeri</name>
    <name type="common">Congo dwarf clawed frog</name>
    <dbReference type="NCBI Taxonomy" id="247094"/>
    <lineage>
        <taxon>Eukaryota</taxon>
        <taxon>Metazoa</taxon>
        <taxon>Chordata</taxon>
        <taxon>Craniata</taxon>
        <taxon>Vertebrata</taxon>
        <taxon>Euteleostomi</taxon>
        <taxon>Amphibia</taxon>
        <taxon>Batrachia</taxon>
        <taxon>Anura</taxon>
        <taxon>Pipoidea</taxon>
        <taxon>Pipidae</taxon>
        <taxon>Pipinae</taxon>
        <taxon>Hymenochirus</taxon>
    </lineage>
</organism>
<name>A0A8T2IKN1_9PIPI</name>
<keyword evidence="6" id="KW-0106">Calcium</keyword>
<dbReference type="Pfam" id="PF08527">
    <property type="entry name" value="PAD_M"/>
    <property type="match status" value="1"/>
</dbReference>
<dbReference type="SUPFAM" id="SSF110083">
    <property type="entry name" value="Peptidylarginine deiminase Pad4, middle domain"/>
    <property type="match status" value="1"/>
</dbReference>
<keyword evidence="11" id="KW-1185">Reference proteome</keyword>
<evidence type="ECO:0000259" key="9">
    <source>
        <dbReference type="Pfam" id="PF08527"/>
    </source>
</evidence>
<dbReference type="SUPFAM" id="SSF55909">
    <property type="entry name" value="Pentein"/>
    <property type="match status" value="1"/>
</dbReference>
<dbReference type="Gene3D" id="2.60.40.1860">
    <property type="entry name" value="Protein-arginine deiminase, N-terminal domain"/>
    <property type="match status" value="1"/>
</dbReference>
<gene>
    <name evidence="10" type="ORF">GDO86_020542</name>
</gene>
<feature type="domain" description="Protein-arginine deiminase (PAD) central" evidence="9">
    <location>
        <begin position="48"/>
        <end position="196"/>
    </location>
</feature>
<comment type="subcellular location">
    <subcellularLocation>
        <location evidence="1">Cytoplasm</location>
    </subcellularLocation>
</comment>
<dbReference type="Gene3D" id="3.75.10.10">
    <property type="entry name" value="L-arginine/glycine Amidinotransferase, Chain A"/>
    <property type="match status" value="1"/>
</dbReference>
<evidence type="ECO:0000256" key="1">
    <source>
        <dbReference type="ARBA" id="ARBA00004496"/>
    </source>
</evidence>
<dbReference type="Gene3D" id="2.60.40.1700">
    <property type="entry name" value="Protein-arginine deiminase, central domain"/>
    <property type="match status" value="1"/>
</dbReference>
<comment type="caution">
    <text evidence="10">The sequence shown here is derived from an EMBL/GenBank/DDBJ whole genome shotgun (WGS) entry which is preliminary data.</text>
</comment>
<evidence type="ECO:0000259" key="8">
    <source>
        <dbReference type="Pfam" id="PF03068"/>
    </source>
</evidence>
<dbReference type="PANTHER" id="PTHR10837:SF11">
    <property type="entry name" value="PROTEIN-ARGININE DEIMINASE TYPE-1"/>
    <property type="match status" value="1"/>
</dbReference>
<dbReference type="FunFam" id="2.60.40.1700:FF:000001">
    <property type="entry name" value="Protein-arginine deiminase type-2"/>
    <property type="match status" value="1"/>
</dbReference>
<dbReference type="GO" id="GO:0005634">
    <property type="term" value="C:nucleus"/>
    <property type="evidence" value="ECO:0007669"/>
    <property type="project" value="TreeGrafter"/>
</dbReference>